<reference evidence="3 4" key="1">
    <citation type="submission" date="2023-04" db="EMBL/GenBank/DDBJ databases">
        <title>Genome of Basidiobolus ranarum AG-B5.</title>
        <authorList>
            <person name="Stajich J.E."/>
            <person name="Carter-House D."/>
            <person name="Gryganskyi A."/>
        </authorList>
    </citation>
    <scope>NUCLEOTIDE SEQUENCE [LARGE SCALE GENOMIC DNA]</scope>
    <source>
        <strain evidence="3 4">AG-B5</strain>
    </source>
</reference>
<keyword evidence="4" id="KW-1185">Reference proteome</keyword>
<sequence>MNTQEAKKRFNQLRTQDGVIEDKALDDVYDALEPVSCESLFGEWKGGDFNTGHPCSNMLTEMRWYGKTFNALWDAKPLICRDEHGKLYSNTEAMGGEASLWMIEFRGKVSATMVYDARPVFDHFRKVDDNTIMGIMNGQGLFDISPRYYYFFIERV</sequence>
<protein>
    <recommendedName>
        <fullName evidence="5">DUF4334 domain-containing protein</fullName>
    </recommendedName>
</protein>
<evidence type="ECO:0000259" key="2">
    <source>
        <dbReference type="Pfam" id="PF14232"/>
    </source>
</evidence>
<dbReference type="InterPro" id="IPR025568">
    <property type="entry name" value="DUF4334"/>
</dbReference>
<dbReference type="EMBL" id="JASJQH010001002">
    <property type="protein sequence ID" value="KAK9762327.1"/>
    <property type="molecule type" value="Genomic_DNA"/>
</dbReference>
<accession>A0ABR2WLG1</accession>
<dbReference type="Gene3D" id="2.40.128.580">
    <property type="entry name" value="GXWXG domain"/>
    <property type="match status" value="1"/>
</dbReference>
<comment type="caution">
    <text evidence="3">The sequence shown here is derived from an EMBL/GenBank/DDBJ whole genome shotgun (WGS) entry which is preliminary data.</text>
</comment>
<evidence type="ECO:0000313" key="4">
    <source>
        <dbReference type="Proteomes" id="UP001479436"/>
    </source>
</evidence>
<dbReference type="Proteomes" id="UP001479436">
    <property type="component" value="Unassembled WGS sequence"/>
</dbReference>
<name>A0ABR2WLG1_9FUNG</name>
<proteinExistence type="predicted"/>
<dbReference type="InterPro" id="IPR025951">
    <property type="entry name" value="GXWXG_dom"/>
</dbReference>
<feature type="domain" description="DUF4334" evidence="2">
    <location>
        <begin position="96"/>
        <end position="155"/>
    </location>
</feature>
<organism evidence="3 4">
    <name type="scientific">Basidiobolus ranarum</name>
    <dbReference type="NCBI Taxonomy" id="34480"/>
    <lineage>
        <taxon>Eukaryota</taxon>
        <taxon>Fungi</taxon>
        <taxon>Fungi incertae sedis</taxon>
        <taxon>Zoopagomycota</taxon>
        <taxon>Entomophthoromycotina</taxon>
        <taxon>Basidiobolomycetes</taxon>
        <taxon>Basidiobolales</taxon>
        <taxon>Basidiobolaceae</taxon>
        <taxon>Basidiobolus</taxon>
    </lineage>
</organism>
<dbReference type="Pfam" id="PF14232">
    <property type="entry name" value="DUF4334"/>
    <property type="match status" value="1"/>
</dbReference>
<evidence type="ECO:0000313" key="3">
    <source>
        <dbReference type="EMBL" id="KAK9762327.1"/>
    </source>
</evidence>
<dbReference type="Pfam" id="PF14231">
    <property type="entry name" value="GXWXG"/>
    <property type="match status" value="1"/>
</dbReference>
<evidence type="ECO:0000259" key="1">
    <source>
        <dbReference type="Pfam" id="PF14231"/>
    </source>
</evidence>
<feature type="domain" description="GXWXG" evidence="1">
    <location>
        <begin position="28"/>
        <end position="85"/>
    </location>
</feature>
<evidence type="ECO:0008006" key="5">
    <source>
        <dbReference type="Google" id="ProtNLM"/>
    </source>
</evidence>
<gene>
    <name evidence="3" type="ORF">K7432_012049</name>
</gene>